<evidence type="ECO:0000256" key="1">
    <source>
        <dbReference type="SAM" id="MobiDB-lite"/>
    </source>
</evidence>
<organism evidence="2 3">
    <name type="scientific">Exserohilum turcicum (strain 28A)</name>
    <name type="common">Northern leaf blight fungus</name>
    <name type="synonym">Setosphaeria turcica</name>
    <dbReference type="NCBI Taxonomy" id="671987"/>
    <lineage>
        <taxon>Eukaryota</taxon>
        <taxon>Fungi</taxon>
        <taxon>Dikarya</taxon>
        <taxon>Ascomycota</taxon>
        <taxon>Pezizomycotina</taxon>
        <taxon>Dothideomycetes</taxon>
        <taxon>Pleosporomycetidae</taxon>
        <taxon>Pleosporales</taxon>
        <taxon>Pleosporineae</taxon>
        <taxon>Pleosporaceae</taxon>
        <taxon>Exserohilum</taxon>
    </lineage>
</organism>
<dbReference type="AlphaFoldDB" id="R0K248"/>
<feature type="compositionally biased region" description="Basic residues" evidence="1">
    <location>
        <begin position="39"/>
        <end position="50"/>
    </location>
</feature>
<dbReference type="HOGENOM" id="CLU_2456189_0_0_1"/>
<reference evidence="2 3" key="2">
    <citation type="journal article" date="2013" name="PLoS Genet.">
        <title>Comparative genome structure, secondary metabolite, and effector coding capacity across Cochliobolus pathogens.</title>
        <authorList>
            <person name="Condon B.J."/>
            <person name="Leng Y."/>
            <person name="Wu D."/>
            <person name="Bushley K.E."/>
            <person name="Ohm R.A."/>
            <person name="Otillar R."/>
            <person name="Martin J."/>
            <person name="Schackwitz W."/>
            <person name="Grimwood J."/>
            <person name="MohdZainudin N."/>
            <person name="Xue C."/>
            <person name="Wang R."/>
            <person name="Manning V.A."/>
            <person name="Dhillon B."/>
            <person name="Tu Z.J."/>
            <person name="Steffenson B.J."/>
            <person name="Salamov A."/>
            <person name="Sun H."/>
            <person name="Lowry S."/>
            <person name="LaButti K."/>
            <person name="Han J."/>
            <person name="Copeland A."/>
            <person name="Lindquist E."/>
            <person name="Barry K."/>
            <person name="Schmutz J."/>
            <person name="Baker S.E."/>
            <person name="Ciuffetti L.M."/>
            <person name="Grigoriev I.V."/>
            <person name="Zhong S."/>
            <person name="Turgeon B.G."/>
        </authorList>
    </citation>
    <scope>NUCLEOTIDE SEQUENCE [LARGE SCALE GENOMIC DNA]</scope>
    <source>
        <strain evidence="3">28A</strain>
    </source>
</reference>
<feature type="compositionally biased region" description="Basic and acidic residues" evidence="1">
    <location>
        <begin position="65"/>
        <end position="74"/>
    </location>
</feature>
<sequence length="89" mass="9590">MYYVFLPYASSRERAERAASRRGRRAPSTSRAAVTAAAKVRRGRQPRHSGPKCQATGNGASLDGECEHRNDKATKSMGGAIPLPFAARS</sequence>
<dbReference type="RefSeq" id="XP_008025674.1">
    <property type="nucleotide sequence ID" value="XM_008027483.1"/>
</dbReference>
<dbReference type="Proteomes" id="UP000016935">
    <property type="component" value="Unassembled WGS sequence"/>
</dbReference>
<dbReference type="GeneID" id="19398697"/>
<evidence type="ECO:0000313" key="3">
    <source>
        <dbReference type="Proteomes" id="UP000016935"/>
    </source>
</evidence>
<accession>R0K248</accession>
<reference evidence="2 3" key="1">
    <citation type="journal article" date="2012" name="PLoS Pathog.">
        <title>Diverse lifestyles and strategies of plant pathogenesis encoded in the genomes of eighteen Dothideomycetes fungi.</title>
        <authorList>
            <person name="Ohm R.A."/>
            <person name="Feau N."/>
            <person name="Henrissat B."/>
            <person name="Schoch C.L."/>
            <person name="Horwitz B.A."/>
            <person name="Barry K.W."/>
            <person name="Condon B.J."/>
            <person name="Copeland A.C."/>
            <person name="Dhillon B."/>
            <person name="Glaser F."/>
            <person name="Hesse C.N."/>
            <person name="Kosti I."/>
            <person name="LaButti K."/>
            <person name="Lindquist E.A."/>
            <person name="Lucas S."/>
            <person name="Salamov A.A."/>
            <person name="Bradshaw R.E."/>
            <person name="Ciuffetti L."/>
            <person name="Hamelin R.C."/>
            <person name="Kema G.H.J."/>
            <person name="Lawrence C."/>
            <person name="Scott J.A."/>
            <person name="Spatafora J.W."/>
            <person name="Turgeon B.G."/>
            <person name="de Wit P.J.G.M."/>
            <person name="Zhong S."/>
            <person name="Goodwin S.B."/>
            <person name="Grigoriev I.V."/>
        </authorList>
    </citation>
    <scope>NUCLEOTIDE SEQUENCE [LARGE SCALE GENOMIC DNA]</scope>
    <source>
        <strain evidence="3">28A</strain>
    </source>
</reference>
<dbReference type="EMBL" id="KB908592">
    <property type="protein sequence ID" value="EOA87213.1"/>
    <property type="molecule type" value="Genomic_DNA"/>
</dbReference>
<gene>
    <name evidence="2" type="ORF">SETTUDRAFT_163227</name>
</gene>
<feature type="region of interest" description="Disordered" evidence="1">
    <location>
        <begin position="12"/>
        <end position="89"/>
    </location>
</feature>
<name>R0K248_EXST2</name>
<evidence type="ECO:0000313" key="2">
    <source>
        <dbReference type="EMBL" id="EOA87213.1"/>
    </source>
</evidence>
<protein>
    <submittedName>
        <fullName evidence="2">Uncharacterized protein</fullName>
    </submittedName>
</protein>
<proteinExistence type="predicted"/>
<keyword evidence="3" id="KW-1185">Reference proteome</keyword>
<feature type="compositionally biased region" description="Low complexity" evidence="1">
    <location>
        <begin position="26"/>
        <end position="38"/>
    </location>
</feature>